<keyword evidence="15" id="KW-0832">Ubl conjugation</keyword>
<dbReference type="STRING" id="7897.ENSLACP00000017840"/>
<evidence type="ECO:0000313" key="27">
    <source>
        <dbReference type="Proteomes" id="UP000008672"/>
    </source>
</evidence>
<comment type="catalytic activity">
    <reaction evidence="1">
        <text>S-ubiquitinyl-[E2 ubiquitin-conjugating enzyme]-L-cysteine + [acceptor protein]-L-lysine = [E2 ubiquitin-conjugating enzyme]-L-cysteine + N(6)-ubiquitinyl-[acceptor protein]-L-lysine.</text>
        <dbReference type="EC" id="2.3.2.27"/>
    </reaction>
</comment>
<proteinExistence type="predicted"/>
<dbReference type="InterPro" id="IPR058758">
    <property type="entry name" value="UBA_RNF216"/>
</dbReference>
<evidence type="ECO:0000256" key="10">
    <source>
        <dbReference type="ARBA" id="ARBA00022723"/>
    </source>
</evidence>
<dbReference type="InterPro" id="IPR051628">
    <property type="entry name" value="LUBAC_E3_Ligases"/>
</dbReference>
<gene>
    <name evidence="26" type="primary">RNF216</name>
</gene>
<keyword evidence="16" id="KW-0175">Coiled coil</keyword>
<feature type="region of interest" description="Disordered" evidence="24">
    <location>
        <begin position="812"/>
        <end position="838"/>
    </location>
</feature>
<dbReference type="Ensembl" id="ENSLACT00000017970.1">
    <property type="protein sequence ID" value="ENSLACP00000017840.1"/>
    <property type="gene ID" value="ENSLACG00000015715.1"/>
</dbReference>
<dbReference type="GO" id="GO:0006915">
    <property type="term" value="P:apoptotic process"/>
    <property type="evidence" value="ECO:0007669"/>
    <property type="project" value="UniProtKB-KW"/>
</dbReference>
<dbReference type="EMBL" id="AFYH01039365">
    <property type="status" value="NOT_ANNOTATED_CDS"/>
    <property type="molecule type" value="Genomic_DNA"/>
</dbReference>
<evidence type="ECO:0000256" key="7">
    <source>
        <dbReference type="ARBA" id="ARBA00022553"/>
    </source>
</evidence>
<dbReference type="GO" id="GO:0061630">
    <property type="term" value="F:ubiquitin protein ligase activity"/>
    <property type="evidence" value="ECO:0007669"/>
    <property type="project" value="UniProtKB-EC"/>
</dbReference>
<dbReference type="EMBL" id="AFYH01039363">
    <property type="status" value="NOT_ANNOTATED_CDS"/>
    <property type="molecule type" value="Genomic_DNA"/>
</dbReference>
<keyword evidence="8" id="KW-0808">Transferase</keyword>
<dbReference type="Gene3D" id="3.30.40.10">
    <property type="entry name" value="Zinc/RING finger domain, C3HC4 (zinc finger)"/>
    <property type="match status" value="1"/>
</dbReference>
<accession>H3B7G9</accession>
<evidence type="ECO:0000256" key="4">
    <source>
        <dbReference type="ARBA" id="ARBA00012483"/>
    </source>
</evidence>
<dbReference type="InterPro" id="IPR047546">
    <property type="entry name" value="Rcat_RBR_RNF216"/>
</dbReference>
<feature type="region of interest" description="Disordered" evidence="24">
    <location>
        <begin position="1"/>
        <end position="58"/>
    </location>
</feature>
<dbReference type="EMBL" id="AFYH01039367">
    <property type="status" value="NOT_ANNOTATED_CDS"/>
    <property type="molecule type" value="Genomic_DNA"/>
</dbReference>
<dbReference type="EMBL" id="AFYH01039359">
    <property type="status" value="NOT_ANNOTATED_CDS"/>
    <property type="molecule type" value="Genomic_DNA"/>
</dbReference>
<feature type="compositionally biased region" description="Basic and acidic residues" evidence="24">
    <location>
        <begin position="812"/>
        <end position="825"/>
    </location>
</feature>
<dbReference type="OMA" id="WINHRDE"/>
<feature type="compositionally biased region" description="Basic and acidic residues" evidence="24">
    <location>
        <begin position="20"/>
        <end position="31"/>
    </location>
</feature>
<dbReference type="InterPro" id="IPR044066">
    <property type="entry name" value="TRIAD_supradom"/>
</dbReference>
<keyword evidence="27" id="KW-1185">Reference proteome</keyword>
<dbReference type="InterPro" id="IPR047545">
    <property type="entry name" value="BRcat_RBR_RNF216"/>
</dbReference>
<dbReference type="EMBL" id="AFYH01039362">
    <property type="status" value="NOT_ANNOTATED_CDS"/>
    <property type="molecule type" value="Genomic_DNA"/>
</dbReference>
<evidence type="ECO:0000256" key="3">
    <source>
        <dbReference type="ARBA" id="ARBA00004906"/>
    </source>
</evidence>
<evidence type="ECO:0000256" key="11">
    <source>
        <dbReference type="ARBA" id="ARBA00022737"/>
    </source>
</evidence>
<name>H3B7G9_LATCH</name>
<evidence type="ECO:0000256" key="21">
    <source>
        <dbReference type="ARBA" id="ARBA00078432"/>
    </source>
</evidence>
<evidence type="ECO:0000256" key="9">
    <source>
        <dbReference type="ARBA" id="ARBA00022703"/>
    </source>
</evidence>
<keyword evidence="13" id="KW-0833">Ubl conjugation pathway</keyword>
<dbReference type="CTD" id="54476"/>
<dbReference type="GeneTree" id="ENSGT00510000048032"/>
<feature type="region of interest" description="Disordered" evidence="24">
    <location>
        <begin position="912"/>
        <end position="932"/>
    </location>
</feature>
<evidence type="ECO:0000256" key="5">
    <source>
        <dbReference type="ARBA" id="ARBA00022490"/>
    </source>
</evidence>
<feature type="compositionally biased region" description="Basic residues" evidence="24">
    <location>
        <begin position="921"/>
        <end position="932"/>
    </location>
</feature>
<evidence type="ECO:0000256" key="17">
    <source>
        <dbReference type="ARBA" id="ARBA00023329"/>
    </source>
</evidence>
<comment type="subunit">
    <text evidence="18">Interacts with UBE2L3 and to some extent with UBE2L6. Interacts with TRAF3, TLR3, TLR4, TLR5 and TLR9. Isoform 3/ZIN binds RIPK1.</text>
</comment>
<evidence type="ECO:0000256" key="18">
    <source>
        <dbReference type="ARBA" id="ARBA00064098"/>
    </source>
</evidence>
<dbReference type="GeneID" id="102361948"/>
<dbReference type="CDD" id="cd20353">
    <property type="entry name" value="Rcat_RBR_RNF216"/>
    <property type="match status" value="1"/>
</dbReference>
<dbReference type="PROSITE" id="PS51873">
    <property type="entry name" value="TRIAD"/>
    <property type="match status" value="1"/>
</dbReference>
<evidence type="ECO:0000256" key="23">
    <source>
        <dbReference type="ARBA" id="ARBA00080639"/>
    </source>
</evidence>
<dbReference type="InterPro" id="IPR002867">
    <property type="entry name" value="IBR_dom"/>
</dbReference>
<dbReference type="SMART" id="SM00647">
    <property type="entry name" value="IBR"/>
    <property type="match status" value="2"/>
</dbReference>
<organism evidence="26 27">
    <name type="scientific">Latimeria chalumnae</name>
    <name type="common">Coelacanth</name>
    <dbReference type="NCBI Taxonomy" id="7897"/>
    <lineage>
        <taxon>Eukaryota</taxon>
        <taxon>Metazoa</taxon>
        <taxon>Chordata</taxon>
        <taxon>Craniata</taxon>
        <taxon>Vertebrata</taxon>
        <taxon>Euteleostomi</taxon>
        <taxon>Coelacanthiformes</taxon>
        <taxon>Coelacanthidae</taxon>
        <taxon>Latimeria</taxon>
    </lineage>
</organism>
<reference evidence="27" key="1">
    <citation type="submission" date="2011-08" db="EMBL/GenBank/DDBJ databases">
        <title>The draft genome of Latimeria chalumnae.</title>
        <authorList>
            <person name="Di Palma F."/>
            <person name="Alfoldi J."/>
            <person name="Johnson J."/>
            <person name="Berlin A."/>
            <person name="Gnerre S."/>
            <person name="Jaffe D."/>
            <person name="MacCallum I."/>
            <person name="Young S."/>
            <person name="Walker B.J."/>
            <person name="Lander E."/>
            <person name="Lindblad-Toh K."/>
        </authorList>
    </citation>
    <scope>NUCLEOTIDE SEQUENCE [LARGE SCALE GENOMIC DNA]</scope>
    <source>
        <strain evidence="27">Wild caught</strain>
    </source>
</reference>
<dbReference type="AlphaFoldDB" id="H3B7G9"/>
<dbReference type="Gene3D" id="1.20.120.1750">
    <property type="match status" value="1"/>
</dbReference>
<evidence type="ECO:0000256" key="24">
    <source>
        <dbReference type="SAM" id="MobiDB-lite"/>
    </source>
</evidence>
<evidence type="ECO:0000256" key="16">
    <source>
        <dbReference type="ARBA" id="ARBA00023054"/>
    </source>
</evidence>
<dbReference type="InterPro" id="IPR047544">
    <property type="entry name" value="RING-HC_RBR_RNF216"/>
</dbReference>
<evidence type="ECO:0000256" key="6">
    <source>
        <dbReference type="ARBA" id="ARBA00022499"/>
    </source>
</evidence>
<dbReference type="EMBL" id="AFYH01039361">
    <property type="status" value="NOT_ANNOTATED_CDS"/>
    <property type="molecule type" value="Genomic_DNA"/>
</dbReference>
<dbReference type="OrthoDB" id="10009520at2759"/>
<dbReference type="EMBL" id="AFYH01039364">
    <property type="status" value="NOT_ANNOTATED_CDS"/>
    <property type="molecule type" value="Genomic_DNA"/>
</dbReference>
<evidence type="ECO:0000256" key="13">
    <source>
        <dbReference type="ARBA" id="ARBA00022786"/>
    </source>
</evidence>
<comment type="pathway">
    <text evidence="3">Protein modification; protein ubiquitination.</text>
</comment>
<dbReference type="Pfam" id="PF26200">
    <property type="entry name" value="Rcat_RNF216"/>
    <property type="match status" value="1"/>
</dbReference>
<dbReference type="PANTHER" id="PTHR22770:SF47">
    <property type="entry name" value="E3 UBIQUITIN-PROTEIN LIGASE RNF216"/>
    <property type="match status" value="1"/>
</dbReference>
<dbReference type="EMBL" id="AFYH01039360">
    <property type="status" value="NOT_ANNOTATED_CDS"/>
    <property type="molecule type" value="Genomic_DNA"/>
</dbReference>
<keyword evidence="6" id="KW-1017">Isopeptide bond</keyword>
<protein>
    <recommendedName>
        <fullName evidence="19">E3 ubiquitin-protein ligase RNF216</fullName>
        <ecNumber evidence="4">2.3.2.27</ecNumber>
    </recommendedName>
    <alternativeName>
        <fullName evidence="23">RING finger protein 216</fullName>
    </alternativeName>
    <alternativeName>
        <fullName evidence="22">RING-type E3 ubiquitin transferase RNF216</fullName>
    </alternativeName>
    <alternativeName>
        <fullName evidence="20">Triad domain-containing protein 3</fullName>
    </alternativeName>
    <alternativeName>
        <fullName evidence="21">Ubiquitin-conjugating enzyme 7-interacting protein 1</fullName>
    </alternativeName>
</protein>
<dbReference type="FunFam" id="3.30.40.10:FF:000249">
    <property type="entry name" value="E3 ubiquitin-protein ligase RNF216 isoform X1"/>
    <property type="match status" value="1"/>
</dbReference>
<keyword evidence="17" id="KW-0968">Cytoplasmic vesicle</keyword>
<dbReference type="GO" id="GO:0008270">
    <property type="term" value="F:zinc ion binding"/>
    <property type="evidence" value="ECO:0007669"/>
    <property type="project" value="UniProtKB-KW"/>
</dbReference>
<keyword evidence="10" id="KW-0479">Metal-binding</keyword>
<evidence type="ECO:0000256" key="15">
    <source>
        <dbReference type="ARBA" id="ARBA00022843"/>
    </source>
</evidence>
<dbReference type="eggNOG" id="KOG1812">
    <property type="taxonomic scope" value="Eukaryota"/>
</dbReference>
<keyword evidence="14" id="KW-0862">Zinc</keyword>
<feature type="domain" description="RING-type" evidence="25">
    <location>
        <begin position="572"/>
        <end position="789"/>
    </location>
</feature>
<dbReference type="Bgee" id="ENSLACG00000015715">
    <property type="expression patterns" value="Expressed in post-anal tail muscle and 5 other cell types or tissues"/>
</dbReference>
<evidence type="ECO:0000256" key="19">
    <source>
        <dbReference type="ARBA" id="ARBA00067770"/>
    </source>
</evidence>
<evidence type="ECO:0000256" key="8">
    <source>
        <dbReference type="ARBA" id="ARBA00022679"/>
    </source>
</evidence>
<dbReference type="CDD" id="cd16630">
    <property type="entry name" value="RING-HC_RBR_RNF216"/>
    <property type="match status" value="1"/>
</dbReference>
<dbReference type="InParanoid" id="H3B7G9"/>
<dbReference type="HOGENOM" id="CLU_011576_1_0_1"/>
<dbReference type="EMBL" id="AFYH01039358">
    <property type="status" value="NOT_ANNOTATED_CDS"/>
    <property type="molecule type" value="Genomic_DNA"/>
</dbReference>
<dbReference type="GO" id="GO:0030136">
    <property type="term" value="C:clathrin-coated vesicle"/>
    <property type="evidence" value="ECO:0007669"/>
    <property type="project" value="UniProtKB-SubCell"/>
</dbReference>
<keyword evidence="5" id="KW-0963">Cytoplasm</keyword>
<dbReference type="PANTHER" id="PTHR22770">
    <property type="entry name" value="UBIQUITIN CONJUGATING ENZYME 7 INTERACTING PROTEIN-RELATED"/>
    <property type="match status" value="1"/>
</dbReference>
<evidence type="ECO:0000259" key="25">
    <source>
        <dbReference type="PROSITE" id="PS51873"/>
    </source>
</evidence>
<evidence type="ECO:0000256" key="2">
    <source>
        <dbReference type="ARBA" id="ARBA00004132"/>
    </source>
</evidence>
<keyword evidence="11" id="KW-0677">Repeat</keyword>
<comment type="subcellular location">
    <subcellularLocation>
        <location evidence="2">Cytoplasmic vesicle</location>
        <location evidence="2">Clathrin-coated vesicle</location>
    </subcellularLocation>
</comment>
<dbReference type="EC" id="2.3.2.27" evidence="4"/>
<sequence length="932" mass="107338">MAERGADEEVIQPNVLHQPKQKDWRGHREEGLITISDDSDEDVPLLASPPIKEEDDEDDVVILESSKQQPVRPNIIIRPAAQWSSANYQLQGARPKVKQANTKEQWSKRSIFMTCHRFKKEPGEAGPSRDYNDNQPLQNFFPDELMHLKRAPKREEKNADLGRGNLDVIPVDIRQNVEIQVINLEEVDFPEQRDEVKEAPEDRLGGDALEVEVLERPVRLESPEDDVIELPNLPLMEGQLAQPLSPPHILIEDNQARNAEAQLQVVRIVEENEHDINVNVLPQLLPAEGAVPGPAFPQLVLPPAEKVRGEQNFMVDNEQPGPAFPLQQPNIVEPLEELNVDRELLRKLLNETVAMFPDIKREFVENLIVSKGYFDLNLICNELLENPEYPKEKGAVFLSPNSSLLVSDEDEKAEKVDYFDFSKLAPLDQRCTIQAADLLMANFKTLSSQDIKWALHRLKGHYAITRKAFSDAIKKWQETSPEASGKKKKRKEMNQFSFIDFKFEHGSYMVEKRMFFLESKRRHWKSYDKASILPPVRKELDFYEQKMKEIAEHADFLLALQMNEEQYQKDGQMIECRCCYGEFAFEELTQCADGHLFCKECLIRYAQEAVFGSGKSELSCMDGSCTCAFPSSELEKVLPENILYKYYERQAEEAIAAACADELVRCPFCNFPALLDKEVSLFSCPNPRCRKETCRKCQVMWKDHTDLTCEEVVEKSEIKFRTTFEERMTAARIRKCYKCGMSLIKSEGCNRMSCRCSSQMCYLCRAPINGYDHFCQHPRSPGAPCRECKKCSLWTDPTQDDERIIQEIQKEAEKEQKKKSDDKNIKRIGPPPEEIPPKIQRVEVVQRPVPQNIQHLRMQPYPLVPPQFPLPPVPPMFNNIPFHPIQAPYVPPLPNMRMNFDFPPINVEQNLPMHYGPQPHPHPHPHPPFRPL</sequence>
<reference evidence="26" key="3">
    <citation type="submission" date="2025-09" db="UniProtKB">
        <authorList>
            <consortium name="Ensembl"/>
        </authorList>
    </citation>
    <scope>IDENTIFICATION</scope>
</reference>
<keyword evidence="12" id="KW-0863">Zinc-finger</keyword>
<dbReference type="FunCoup" id="H3B7G9">
    <property type="interactions" value="3325"/>
</dbReference>
<reference evidence="26" key="2">
    <citation type="submission" date="2025-08" db="UniProtKB">
        <authorList>
            <consortium name="Ensembl"/>
        </authorList>
    </citation>
    <scope>IDENTIFICATION</scope>
</reference>
<evidence type="ECO:0000256" key="1">
    <source>
        <dbReference type="ARBA" id="ARBA00000900"/>
    </source>
</evidence>
<dbReference type="Pfam" id="PF26112">
    <property type="entry name" value="UBA_RNF216"/>
    <property type="match status" value="1"/>
</dbReference>
<dbReference type="KEGG" id="lcm:102361948"/>
<dbReference type="CDD" id="cd20339">
    <property type="entry name" value="BRcat_RBR_RNF216"/>
    <property type="match status" value="1"/>
</dbReference>
<dbReference type="EMBL" id="AFYH01039366">
    <property type="status" value="NOT_ANNOTATED_CDS"/>
    <property type="molecule type" value="Genomic_DNA"/>
</dbReference>
<evidence type="ECO:0000256" key="22">
    <source>
        <dbReference type="ARBA" id="ARBA00079763"/>
    </source>
</evidence>
<evidence type="ECO:0000313" key="26">
    <source>
        <dbReference type="Ensembl" id="ENSLACP00000017840.1"/>
    </source>
</evidence>
<keyword evidence="9" id="KW-0053">Apoptosis</keyword>
<evidence type="ECO:0000256" key="12">
    <source>
        <dbReference type="ARBA" id="ARBA00022771"/>
    </source>
</evidence>
<dbReference type="RefSeq" id="XP_005992379.1">
    <property type="nucleotide sequence ID" value="XM_005992317.3"/>
</dbReference>
<dbReference type="InterPro" id="IPR013083">
    <property type="entry name" value="Znf_RING/FYVE/PHD"/>
</dbReference>
<dbReference type="Proteomes" id="UP000008672">
    <property type="component" value="Unassembled WGS sequence"/>
</dbReference>
<dbReference type="FunFam" id="1.20.120.1750:FF:000016">
    <property type="entry name" value="E3 ubiquitin-protein ligase RNF216 isoform X1"/>
    <property type="match status" value="1"/>
</dbReference>
<evidence type="ECO:0000256" key="20">
    <source>
        <dbReference type="ARBA" id="ARBA00075675"/>
    </source>
</evidence>
<dbReference type="SUPFAM" id="SSF57850">
    <property type="entry name" value="RING/U-box"/>
    <property type="match status" value="3"/>
</dbReference>
<evidence type="ECO:0000256" key="14">
    <source>
        <dbReference type="ARBA" id="ARBA00022833"/>
    </source>
</evidence>
<keyword evidence="7" id="KW-0597">Phosphoprotein</keyword>
<dbReference type="Pfam" id="PF26191">
    <property type="entry name" value="RING-HC_RBR_RNF216"/>
    <property type="match status" value="1"/>
</dbReference>